<evidence type="ECO:0000259" key="5">
    <source>
        <dbReference type="PROSITE" id="PS50404"/>
    </source>
</evidence>
<organism evidence="6 7">
    <name type="scientific">Lyophyllum shimeji</name>
    <name type="common">Hon-shimeji</name>
    <name type="synonym">Tricholoma shimeji</name>
    <dbReference type="NCBI Taxonomy" id="47721"/>
    <lineage>
        <taxon>Eukaryota</taxon>
        <taxon>Fungi</taxon>
        <taxon>Dikarya</taxon>
        <taxon>Basidiomycota</taxon>
        <taxon>Agaricomycotina</taxon>
        <taxon>Agaricomycetes</taxon>
        <taxon>Agaricomycetidae</taxon>
        <taxon>Agaricales</taxon>
        <taxon>Tricholomatineae</taxon>
        <taxon>Lyophyllaceae</taxon>
        <taxon>Lyophyllum</taxon>
    </lineage>
</organism>
<gene>
    <name evidence="6" type="ORF">LshimejAT787_0604460</name>
</gene>
<dbReference type="Gene3D" id="3.40.30.10">
    <property type="entry name" value="Glutaredoxin"/>
    <property type="match status" value="1"/>
</dbReference>
<dbReference type="GO" id="GO:0004602">
    <property type="term" value="F:glutathione peroxidase activity"/>
    <property type="evidence" value="ECO:0007669"/>
    <property type="project" value="UniProtKB-ARBA"/>
</dbReference>
<dbReference type="InterPro" id="IPR036282">
    <property type="entry name" value="Glutathione-S-Trfase_C_sf"/>
</dbReference>
<keyword evidence="7" id="KW-1185">Reference proteome</keyword>
<proteinExistence type="inferred from homology"/>
<evidence type="ECO:0000256" key="4">
    <source>
        <dbReference type="ARBA" id="ARBA00047960"/>
    </source>
</evidence>
<dbReference type="SFLD" id="SFLDS00019">
    <property type="entry name" value="Glutathione_Transferase_(cytos"/>
    <property type="match status" value="1"/>
</dbReference>
<protein>
    <recommendedName>
        <fullName evidence="2">glutathione transferase</fullName>
        <ecNumber evidence="2">2.5.1.18</ecNumber>
    </recommendedName>
</protein>
<dbReference type="Gene3D" id="1.20.1050.10">
    <property type="match status" value="1"/>
</dbReference>
<keyword evidence="3" id="KW-0808">Transferase</keyword>
<dbReference type="PANTHER" id="PTHR44051">
    <property type="entry name" value="GLUTATHIONE S-TRANSFERASE-RELATED"/>
    <property type="match status" value="1"/>
</dbReference>
<evidence type="ECO:0000256" key="1">
    <source>
        <dbReference type="ARBA" id="ARBA00007409"/>
    </source>
</evidence>
<dbReference type="SUPFAM" id="SSF47616">
    <property type="entry name" value="GST C-terminal domain-like"/>
    <property type="match status" value="1"/>
</dbReference>
<reference evidence="6" key="1">
    <citation type="submission" date="2022-07" db="EMBL/GenBank/DDBJ databases">
        <title>The genome of Lyophyllum shimeji provides insight into the initial evolution of ectomycorrhizal fungal genome.</title>
        <authorList>
            <person name="Kobayashi Y."/>
            <person name="Shibata T."/>
            <person name="Hirakawa H."/>
            <person name="Shigenobu S."/>
            <person name="Nishiyama T."/>
            <person name="Yamada A."/>
            <person name="Hasebe M."/>
            <person name="Kawaguchi M."/>
        </authorList>
    </citation>
    <scope>NUCLEOTIDE SEQUENCE</scope>
    <source>
        <strain evidence="6">AT787</strain>
    </source>
</reference>
<dbReference type="CDD" id="cd03046">
    <property type="entry name" value="GST_N_GTT1_like"/>
    <property type="match status" value="1"/>
</dbReference>
<comment type="caution">
    <text evidence="6">The sequence shown here is derived from an EMBL/GenBank/DDBJ whole genome shotgun (WGS) entry which is preliminary data.</text>
</comment>
<dbReference type="InterPro" id="IPR004046">
    <property type="entry name" value="GST_C"/>
</dbReference>
<evidence type="ECO:0000256" key="2">
    <source>
        <dbReference type="ARBA" id="ARBA00012452"/>
    </source>
</evidence>
<dbReference type="Pfam" id="PF02798">
    <property type="entry name" value="GST_N"/>
    <property type="match status" value="1"/>
</dbReference>
<evidence type="ECO:0000313" key="6">
    <source>
        <dbReference type="EMBL" id="GLB39284.1"/>
    </source>
</evidence>
<dbReference type="AlphaFoldDB" id="A0A9P3PPQ4"/>
<comment type="similarity">
    <text evidence="1">Belongs to the GST superfamily.</text>
</comment>
<dbReference type="Proteomes" id="UP001063166">
    <property type="component" value="Unassembled WGS sequence"/>
</dbReference>
<dbReference type="EMBL" id="BRPK01000006">
    <property type="protein sequence ID" value="GLB39284.1"/>
    <property type="molecule type" value="Genomic_DNA"/>
</dbReference>
<dbReference type="OrthoDB" id="2098326at2759"/>
<dbReference type="EC" id="2.5.1.18" evidence="2"/>
<dbReference type="SFLD" id="SFLDG00358">
    <property type="entry name" value="Main_(cytGST)"/>
    <property type="match status" value="1"/>
</dbReference>
<dbReference type="SUPFAM" id="SSF52833">
    <property type="entry name" value="Thioredoxin-like"/>
    <property type="match status" value="1"/>
</dbReference>
<dbReference type="GO" id="GO:0004364">
    <property type="term" value="F:glutathione transferase activity"/>
    <property type="evidence" value="ECO:0007669"/>
    <property type="project" value="UniProtKB-EC"/>
</dbReference>
<accession>A0A9P3PPQ4</accession>
<dbReference type="InterPro" id="IPR004045">
    <property type="entry name" value="Glutathione_S-Trfase_N"/>
</dbReference>
<comment type="catalytic activity">
    <reaction evidence="4">
        <text>RX + glutathione = an S-substituted glutathione + a halide anion + H(+)</text>
        <dbReference type="Rhea" id="RHEA:16437"/>
        <dbReference type="ChEBI" id="CHEBI:15378"/>
        <dbReference type="ChEBI" id="CHEBI:16042"/>
        <dbReference type="ChEBI" id="CHEBI:17792"/>
        <dbReference type="ChEBI" id="CHEBI:57925"/>
        <dbReference type="ChEBI" id="CHEBI:90779"/>
        <dbReference type="EC" id="2.5.1.18"/>
    </reaction>
</comment>
<evidence type="ECO:0000313" key="7">
    <source>
        <dbReference type="Proteomes" id="UP001063166"/>
    </source>
</evidence>
<dbReference type="GO" id="GO:0005737">
    <property type="term" value="C:cytoplasm"/>
    <property type="evidence" value="ECO:0007669"/>
    <property type="project" value="UniProtKB-ARBA"/>
</dbReference>
<feature type="domain" description="GST N-terminal" evidence="5">
    <location>
        <begin position="1"/>
        <end position="80"/>
    </location>
</feature>
<dbReference type="PROSITE" id="PS50404">
    <property type="entry name" value="GST_NTER"/>
    <property type="match status" value="1"/>
</dbReference>
<dbReference type="FunFam" id="3.40.30.10:FF:000156">
    <property type="entry name" value="Glutathione S-transferase 1"/>
    <property type="match status" value="1"/>
</dbReference>
<name>A0A9P3PPQ4_LYOSH</name>
<evidence type="ECO:0000256" key="3">
    <source>
        <dbReference type="ARBA" id="ARBA00022679"/>
    </source>
</evidence>
<dbReference type="CDD" id="cd03189">
    <property type="entry name" value="GST_C_GTT1_like"/>
    <property type="match status" value="1"/>
</dbReference>
<sequence length="224" mass="25122">MIVVHHLNNSRSQRVLWLLEELQVPYEIKRYERTADQRAPKELLEISPLGKSPVITDDLVTLAESGAIVEYLISKYGNGKLQAPASGPGYLDNLYYTHYAEGSLMPILVQKIIFDIVPQKTPFLIRPLANMIFSNLDTQLLQPEFKKHFDMIESHLATVKTGWFAGGDEPTAADFQMAFPLEAIVASAPTLATPKIVEYVERVHARPAYKTALDKGGEYAYAKM</sequence>
<dbReference type="InterPro" id="IPR040079">
    <property type="entry name" value="Glutathione_S-Trfase"/>
</dbReference>
<dbReference type="Pfam" id="PF14497">
    <property type="entry name" value="GST_C_3"/>
    <property type="match status" value="1"/>
</dbReference>
<dbReference type="SFLD" id="SFLDG01150">
    <property type="entry name" value="Main.1:_Beta-like"/>
    <property type="match status" value="1"/>
</dbReference>
<dbReference type="PANTHER" id="PTHR44051:SF9">
    <property type="entry name" value="GLUTATHIONE S-TRANSFERASE 1"/>
    <property type="match status" value="1"/>
</dbReference>
<dbReference type="InterPro" id="IPR036249">
    <property type="entry name" value="Thioredoxin-like_sf"/>
</dbReference>